<feature type="compositionally biased region" description="Polar residues" evidence="1">
    <location>
        <begin position="58"/>
        <end position="77"/>
    </location>
</feature>
<dbReference type="Proteomes" id="UP000077787">
    <property type="component" value="Chromosome"/>
</dbReference>
<evidence type="ECO:0000313" key="3">
    <source>
        <dbReference type="EMBL" id="ANF25338.1"/>
    </source>
</evidence>
<feature type="region of interest" description="Disordered" evidence="1">
    <location>
        <begin position="95"/>
        <end position="141"/>
    </location>
</feature>
<reference evidence="3 4" key="1">
    <citation type="submission" date="2016-05" db="EMBL/GenBank/DDBJ databases">
        <title>Genome sequence of Pseudomonas stutzeri 273 and identification of the exopolysaccharide biosynthesis locus.</title>
        <authorList>
            <person name="Wu S."/>
            <person name="Sun C."/>
        </authorList>
    </citation>
    <scope>NUCLEOTIDE SEQUENCE [LARGE SCALE GENOMIC DNA]</scope>
    <source>
        <strain evidence="3 4">273</strain>
    </source>
</reference>
<proteinExistence type="predicted"/>
<protein>
    <submittedName>
        <fullName evidence="3">Uncharacterized protein</fullName>
    </submittedName>
</protein>
<organism evidence="3 4">
    <name type="scientific">Stutzerimonas stutzeri</name>
    <name type="common">Pseudomonas stutzeri</name>
    <dbReference type="NCBI Taxonomy" id="316"/>
    <lineage>
        <taxon>Bacteria</taxon>
        <taxon>Pseudomonadati</taxon>
        <taxon>Pseudomonadota</taxon>
        <taxon>Gammaproteobacteria</taxon>
        <taxon>Pseudomonadales</taxon>
        <taxon>Pseudomonadaceae</taxon>
        <taxon>Stutzerimonas</taxon>
    </lineage>
</organism>
<dbReference type="Gene3D" id="2.60.40.2420">
    <property type="match status" value="1"/>
</dbReference>
<evidence type="ECO:0000256" key="1">
    <source>
        <dbReference type="SAM" id="MobiDB-lite"/>
    </source>
</evidence>
<feature type="compositionally biased region" description="Polar residues" evidence="1">
    <location>
        <begin position="95"/>
        <end position="113"/>
    </location>
</feature>
<feature type="region of interest" description="Disordered" evidence="1">
    <location>
        <begin position="47"/>
        <end position="81"/>
    </location>
</feature>
<sequence length="141" mass="15120">MLTATLAAMLLASASPVDARLELLPESDRLNVRLCFSSAEPHRLSYQLEVRSKGHAGTSRSRQSGELTSGPETQCPLNNRLGIAPDSQIEATVTWSVDGQQQAPLHQSYPATQPTDSVPSAPDSTPAAADHLFVKADSNRR</sequence>
<name>A0A172WPD1_STUST</name>
<evidence type="ECO:0000313" key="4">
    <source>
        <dbReference type="Proteomes" id="UP000077787"/>
    </source>
</evidence>
<feature type="chain" id="PRO_5008002785" evidence="2">
    <location>
        <begin position="20"/>
        <end position="141"/>
    </location>
</feature>
<dbReference type="AlphaFoldDB" id="A0A172WPD1"/>
<feature type="signal peptide" evidence="2">
    <location>
        <begin position="1"/>
        <end position="19"/>
    </location>
</feature>
<gene>
    <name evidence="3" type="ORF">PS273GM_09340</name>
</gene>
<accession>A0A172WPD1</accession>
<evidence type="ECO:0000256" key="2">
    <source>
        <dbReference type="SAM" id="SignalP"/>
    </source>
</evidence>
<feature type="compositionally biased region" description="Low complexity" evidence="1">
    <location>
        <begin position="114"/>
        <end position="130"/>
    </location>
</feature>
<feature type="compositionally biased region" description="Basic and acidic residues" evidence="1">
    <location>
        <begin position="132"/>
        <end position="141"/>
    </location>
</feature>
<dbReference type="EMBL" id="CP015641">
    <property type="protein sequence ID" value="ANF25338.1"/>
    <property type="molecule type" value="Genomic_DNA"/>
</dbReference>
<dbReference type="NCBIfam" id="NF041112">
    <property type="entry name" value="chap_CsgH_alph"/>
    <property type="match status" value="1"/>
</dbReference>
<dbReference type="RefSeq" id="WP_045431276.1">
    <property type="nucleotide sequence ID" value="NZ_CP015641.1"/>
</dbReference>
<dbReference type="InterPro" id="IPR047726">
    <property type="entry name" value="CsgH_dom"/>
</dbReference>
<dbReference type="InterPro" id="IPR053722">
    <property type="entry name" value="Curli_assembly_CsgC/AgfC"/>
</dbReference>
<keyword evidence="2" id="KW-0732">Signal</keyword>